<name>A0A3P1V9D6_9ACTO</name>
<sequence length="990" mass="100587">MSPSTLFTVGSLSHRRLRPLVLGLVLLAAMACMLFGLLPAHAAGSAALPAPGRPPAPGSAARAAPAAPAPAAAPGAVEDFGSCMAGKGGGALVILMDQSGSLRSTDPQDSRVQAGHYLAQRLAAFADSSGIELSIRVAGFAADYQGAGQWTALGDDTLPAVEQQITSVGQSLTDYDTDYWNALEGARQDLVDHDTSGCRAVAWLSDGAHDLDVRDSSQARERHGERKVYAPEASLAQESGVEQAEAAGIQDLCRPTGMVDQLRSSGVRLLGIGLSDGSTDFSFMQRITTGGGTAPSGSGMEPCGDLASPPGAFYPVSDIDSLLLAFDSISTPGTTVTGRSVSICQGSVCAEGETSFVLDRSLSTVHLLASSQVEGLEAHLYPPGGQAPIVMASTGTGARSEAGVAYEWLTPRTLQADLDAKAISSWDGQWRLVLVDTASTSSGEEARVNLHLSSPLTLSWKDLGSASLRQGEAVTGVDLSVTDGAGGQEVPSDRLTGSLAMSAVLTDAKGTDHVLLETSDPAVLRDAQDITIPQDAALGSATLTTSLTVTTAPATGADGQQVQGTTLSPTVSSAPVTISPPTDYPGLGASVDFGRMEGSTRAQAELEVTGPGCVWLEDGAQQLTGAPAAAGSITVSAKASSSQDCVRVPEGRSATLPLTLSTQDHANGAVSGTLSVSVAPDGEPQRAQTIEVPFSAEMRRPLDAATAWTAFIIALVTGITLPVGLLYLFKYLSARIPAGPLISATAAVTLPQDGSQPTIDLPSQRLKMRSVPRGSREVAIGPYRLRARMGALPTDMPRVELAAPGAVSVSGATPGSRDGRAVLPLSLRGNWVAVLDRPDSPREATLIIMAASMEDAVVARIVDDARQRLAARVSSVAQTGGDSPRGPSSGGAEPATAGAALGSAVCDPGGSLPPLGQQPAGAGATAFTGADASWAGPQAEQAPHALPELDEPWDPLSGASAAVPDDGSGGGPADGGAADRDDPPAALPLL</sequence>
<proteinExistence type="predicted"/>
<feature type="transmembrane region" description="Helical" evidence="2">
    <location>
        <begin position="707"/>
        <end position="729"/>
    </location>
</feature>
<dbReference type="EMBL" id="RQZC01000001">
    <property type="protein sequence ID" value="RRD30751.1"/>
    <property type="molecule type" value="Genomic_DNA"/>
</dbReference>
<feature type="compositionally biased region" description="Low complexity" evidence="1">
    <location>
        <begin position="908"/>
        <end position="932"/>
    </location>
</feature>
<feature type="compositionally biased region" description="Low complexity" evidence="1">
    <location>
        <begin position="880"/>
        <end position="891"/>
    </location>
</feature>
<protein>
    <submittedName>
        <fullName evidence="3">VWA domain-containing protein</fullName>
    </submittedName>
</protein>
<evidence type="ECO:0000313" key="4">
    <source>
        <dbReference type="Proteomes" id="UP000271272"/>
    </source>
</evidence>
<dbReference type="SUPFAM" id="SSF53300">
    <property type="entry name" value="vWA-like"/>
    <property type="match status" value="1"/>
</dbReference>
<evidence type="ECO:0000313" key="3">
    <source>
        <dbReference type="EMBL" id="RRD30751.1"/>
    </source>
</evidence>
<dbReference type="Gene3D" id="3.40.50.410">
    <property type="entry name" value="von Willebrand factor, type A domain"/>
    <property type="match status" value="1"/>
</dbReference>
<evidence type="ECO:0000256" key="1">
    <source>
        <dbReference type="SAM" id="MobiDB-lite"/>
    </source>
</evidence>
<reference evidence="3 4" key="1">
    <citation type="submission" date="2018-11" db="EMBL/GenBank/DDBJ databases">
        <title>Genomes From Bacteria Associated with the Canine Oral Cavity: a Test Case for Automated Genome-Based Taxonomic Assignment.</title>
        <authorList>
            <person name="Coil D.A."/>
            <person name="Jospin G."/>
            <person name="Darling A.E."/>
            <person name="Wallis C."/>
            <person name="Davis I.J."/>
            <person name="Harris S."/>
            <person name="Eisen J.A."/>
            <person name="Holcombe L.J."/>
            <person name="O'Flynn C."/>
        </authorList>
    </citation>
    <scope>NUCLEOTIDE SEQUENCE [LARGE SCALE GENOMIC DNA]</scope>
    <source>
        <strain evidence="3 4">OH5050</strain>
    </source>
</reference>
<keyword evidence="2" id="KW-0472">Membrane</keyword>
<dbReference type="RefSeq" id="WP_124932663.1">
    <property type="nucleotide sequence ID" value="NZ_RQZC01000001.1"/>
</dbReference>
<keyword evidence="2" id="KW-1133">Transmembrane helix</keyword>
<keyword evidence="2" id="KW-0812">Transmembrane</keyword>
<evidence type="ECO:0000256" key="2">
    <source>
        <dbReference type="SAM" id="Phobius"/>
    </source>
</evidence>
<feature type="compositionally biased region" description="Polar residues" evidence="1">
    <location>
        <begin position="558"/>
        <end position="580"/>
    </location>
</feature>
<dbReference type="AlphaFoldDB" id="A0A3P1V9D6"/>
<dbReference type="OrthoDB" id="4424690at2"/>
<accession>A0A3P1V9D6</accession>
<feature type="region of interest" description="Disordered" evidence="1">
    <location>
        <begin position="555"/>
        <end position="583"/>
    </location>
</feature>
<feature type="region of interest" description="Disordered" evidence="1">
    <location>
        <begin position="873"/>
        <end position="990"/>
    </location>
</feature>
<dbReference type="Proteomes" id="UP000271272">
    <property type="component" value="Unassembled WGS sequence"/>
</dbReference>
<organism evidence="3 4">
    <name type="scientific">Actinomyces bowdenii</name>
    <dbReference type="NCBI Taxonomy" id="131109"/>
    <lineage>
        <taxon>Bacteria</taxon>
        <taxon>Bacillati</taxon>
        <taxon>Actinomycetota</taxon>
        <taxon>Actinomycetes</taxon>
        <taxon>Actinomycetales</taxon>
        <taxon>Actinomycetaceae</taxon>
        <taxon>Actinomyces</taxon>
    </lineage>
</organism>
<dbReference type="InterPro" id="IPR036465">
    <property type="entry name" value="vWFA_dom_sf"/>
</dbReference>
<gene>
    <name evidence="3" type="ORF">EII10_01140</name>
</gene>
<feature type="compositionally biased region" description="Low complexity" evidence="1">
    <location>
        <begin position="957"/>
        <end position="966"/>
    </location>
</feature>
<comment type="caution">
    <text evidence="3">The sequence shown here is derived from an EMBL/GenBank/DDBJ whole genome shotgun (WGS) entry which is preliminary data.</text>
</comment>
<keyword evidence="4" id="KW-1185">Reference proteome</keyword>